<feature type="region of interest" description="Disordered" evidence="1">
    <location>
        <begin position="357"/>
        <end position="392"/>
    </location>
</feature>
<reference evidence="3 4" key="1">
    <citation type="journal article" date="2004" name="Nature">
        <title>Genome sequence of the Brown Norway rat yields insights into mammalian evolution.</title>
        <authorList>
            <consortium name="Rat Genome Sequencing Project Consortium"/>
            <person name="Gibbs R.A."/>
            <person name="Weinstock G.M."/>
            <person name="Metzker M.L."/>
            <person name="Muzny D.M."/>
            <person name="Sodergren E.J."/>
            <person name="Scherer S."/>
            <person name="Scott G."/>
            <person name="Steffen D."/>
            <person name="Worley K.C."/>
            <person name="Burch P.E."/>
            <person name="Okwuonu G."/>
            <person name="Hines S."/>
            <person name="Lewis L."/>
            <person name="Deramo C."/>
            <person name="Delgado O."/>
            <person name="Dugan-Rocha S."/>
            <person name="Miner G."/>
            <person name="Morgan M."/>
            <person name="Hawes A."/>
            <person name="Gill R."/>
            <person name="Holt R.A."/>
            <person name="Adams M.D."/>
            <person name="Amanatides P.G."/>
            <person name="Baden-Tillson H."/>
            <person name="Barnstead M."/>
            <person name="Chin S."/>
            <person name="Evans C.A."/>
            <person name="Ferriera S."/>
            <person name="Fosler C."/>
            <person name="Glodek A."/>
            <person name="Gu Z."/>
            <person name="Jennings D."/>
            <person name="Kraft C.L."/>
            <person name="Nguyen T."/>
            <person name="Pfannkoch C.M."/>
            <person name="Sitter C."/>
            <person name="Sutton G.G."/>
            <person name="Venter J.C."/>
            <person name="Woodage T."/>
            <person name="Smith D."/>
            <person name="Lee H.-M."/>
            <person name="Gustafson E."/>
            <person name="Cahill P."/>
            <person name="Kana A."/>
            <person name="Doucette-Stamm L."/>
            <person name="Weinstock K."/>
            <person name="Fechtel K."/>
            <person name="Weiss R.B."/>
            <person name="Dunn D.M."/>
            <person name="Green E.D."/>
            <person name="Blakesley R.W."/>
            <person name="Bouffard G.G."/>
            <person name="De Jong P.J."/>
            <person name="Osoegawa K."/>
            <person name="Zhu B."/>
            <person name="Marra M."/>
            <person name="Schein J."/>
            <person name="Bosdet I."/>
            <person name="Fjell C."/>
            <person name="Jones S."/>
            <person name="Krzywinski M."/>
            <person name="Mathewson C."/>
            <person name="Siddiqui A."/>
            <person name="Wye N."/>
            <person name="McPherson J."/>
            <person name="Zhao S."/>
            <person name="Fraser C.M."/>
            <person name="Shetty J."/>
            <person name="Shatsman S."/>
            <person name="Geer K."/>
            <person name="Chen Y."/>
            <person name="Abramzon S."/>
            <person name="Nierman W.C."/>
            <person name="Havlak P.H."/>
            <person name="Chen R."/>
            <person name="Durbin K.J."/>
            <person name="Egan A."/>
            <person name="Ren Y."/>
            <person name="Song X.-Z."/>
            <person name="Li B."/>
            <person name="Liu Y."/>
            <person name="Qin X."/>
            <person name="Cawley S."/>
            <person name="Cooney A.J."/>
            <person name="D'Souza L.M."/>
            <person name="Martin K."/>
            <person name="Wu J.Q."/>
            <person name="Gonzalez-Garay M.L."/>
            <person name="Jackson A.R."/>
            <person name="Kalafus K.J."/>
            <person name="McLeod M.P."/>
            <person name="Milosavljevic A."/>
            <person name="Virk D."/>
            <person name="Volkov A."/>
            <person name="Wheeler D.A."/>
            <person name="Zhang Z."/>
            <person name="Bailey J.A."/>
            <person name="Eichler E.E."/>
            <person name="Tuzun E."/>
            <person name="Birney E."/>
            <person name="Mongin E."/>
            <person name="Ureta-Vidal A."/>
            <person name="Woodwark C."/>
            <person name="Zdobnov E."/>
            <person name="Bork P."/>
            <person name="Suyama M."/>
            <person name="Torrents D."/>
            <person name="Alexandersson M."/>
            <person name="Trask B.J."/>
            <person name="Young J.M."/>
            <person name="Huang H."/>
            <person name="Wang H."/>
            <person name="Xing H."/>
            <person name="Daniels S."/>
            <person name="Gietzen D."/>
            <person name="Schmidt J."/>
            <person name="Stevens K."/>
            <person name="Vitt U."/>
            <person name="Wingrove J."/>
            <person name="Camara F."/>
            <person name="Mar Alba M."/>
            <person name="Abril J.F."/>
            <person name="Guigo R."/>
            <person name="Smit A."/>
            <person name="Dubchak I."/>
            <person name="Rubin E.M."/>
            <person name="Couronne O."/>
            <person name="Poliakov A."/>
            <person name="Huebner N."/>
            <person name="Ganten D."/>
            <person name="Goesele C."/>
            <person name="Hummel O."/>
            <person name="Kreitler T."/>
            <person name="Lee Y.-A."/>
            <person name="Monti J."/>
            <person name="Schulz H."/>
            <person name="Zimdahl H."/>
            <person name="Himmelbauer H."/>
            <person name="Lehrach H."/>
            <person name="Jacob H.J."/>
            <person name="Bromberg S."/>
            <person name="Gullings-Handley J."/>
            <person name="Jensen-Seaman M.I."/>
            <person name="Kwitek A.E."/>
            <person name="Lazar J."/>
            <person name="Pasko D."/>
            <person name="Tonellato P.J."/>
            <person name="Twigger S."/>
            <person name="Ponting C.P."/>
            <person name="Duarte J.M."/>
            <person name="Rice S."/>
            <person name="Goodstadt L."/>
            <person name="Beatson S.A."/>
            <person name="Emes R.D."/>
            <person name="Winter E.E."/>
            <person name="Webber C."/>
            <person name="Brandt P."/>
            <person name="Nyakatura G."/>
            <person name="Adetobi M."/>
            <person name="Chiaromonte F."/>
            <person name="Elnitski L."/>
            <person name="Eswara P."/>
            <person name="Hardison R.C."/>
            <person name="Hou M."/>
            <person name="Kolbe D."/>
            <person name="Makova K."/>
            <person name="Miller W."/>
            <person name="Nekrutenko A."/>
            <person name="Riemer C."/>
            <person name="Schwartz S."/>
            <person name="Taylor J."/>
            <person name="Yang S."/>
            <person name="Zhang Y."/>
            <person name="Lindpaintner K."/>
            <person name="Andrews T.D."/>
            <person name="Caccamo M."/>
            <person name="Clamp M."/>
            <person name="Clarke L."/>
            <person name="Curwen V."/>
            <person name="Durbin R.M."/>
            <person name="Eyras E."/>
            <person name="Searle S.M."/>
            <person name="Cooper G.M."/>
            <person name="Batzoglou S."/>
            <person name="Brudno M."/>
            <person name="Sidow A."/>
            <person name="Stone E.A."/>
            <person name="Payseur B.A."/>
            <person name="Bourque G."/>
            <person name="Lopez-Otin C."/>
            <person name="Puente X.S."/>
            <person name="Chakrabarti K."/>
            <person name="Chatterji S."/>
            <person name="Dewey C."/>
            <person name="Pachter L."/>
            <person name="Bray N."/>
            <person name="Yap V.B."/>
            <person name="Caspi A."/>
            <person name="Tesler G."/>
            <person name="Pevzner P.A."/>
            <person name="Haussler D."/>
            <person name="Roskin K.M."/>
            <person name="Baertsch R."/>
            <person name="Clawson H."/>
            <person name="Furey T.S."/>
            <person name="Hinrichs A.S."/>
            <person name="Karolchik D."/>
            <person name="Kent W.J."/>
            <person name="Rosenbloom K.R."/>
            <person name="Trumbower H."/>
            <person name="Weirauch M."/>
            <person name="Cooper D.N."/>
            <person name="Stenson P.D."/>
            <person name="Ma B."/>
            <person name="Brent M."/>
            <person name="Arumugam M."/>
            <person name="Shteynberg D."/>
            <person name="Copley R.R."/>
            <person name="Taylor M.S."/>
            <person name="Riethman H."/>
            <person name="Mudunuri U."/>
            <person name="Peterson J."/>
            <person name="Guyer M."/>
            <person name="Felsenfeld A."/>
            <person name="Old S."/>
            <person name="Mockrin S."/>
            <person name="Collins F.S."/>
        </authorList>
    </citation>
    <scope>NUCLEOTIDE SEQUENCE [LARGE SCALE GENOMIC DNA]</scope>
    <source>
        <strain evidence="3 4">Brown Norway</strain>
    </source>
</reference>
<dbReference type="RGD" id="402361161">
    <property type="gene designation" value="LOC134479028"/>
</dbReference>
<dbReference type="Pfam" id="PF14988">
    <property type="entry name" value="DUF4515"/>
    <property type="match status" value="1"/>
</dbReference>
<dbReference type="RefSeq" id="XP_063117397.1">
    <property type="nucleotide sequence ID" value="XM_063261327.1"/>
</dbReference>
<feature type="compositionally biased region" description="Basic residues" evidence="1">
    <location>
        <begin position="296"/>
        <end position="307"/>
    </location>
</feature>
<keyword evidence="4" id="KW-1185">Reference proteome</keyword>
<name>A0A8I6ADZ1_RAT</name>
<evidence type="ECO:0000259" key="2">
    <source>
        <dbReference type="Pfam" id="PF14988"/>
    </source>
</evidence>
<feature type="region of interest" description="Disordered" evidence="1">
    <location>
        <begin position="275"/>
        <end position="307"/>
    </location>
</feature>
<dbReference type="AGR" id="RGD:402361161"/>
<reference evidence="3" key="2">
    <citation type="submission" date="2025-05" db="UniProtKB">
        <authorList>
            <consortium name="Ensembl"/>
        </authorList>
    </citation>
    <scope>IDENTIFICATION</scope>
    <source>
        <strain evidence="3">Brown Norway</strain>
    </source>
</reference>
<protein>
    <submittedName>
        <fullName evidence="3">Uncharacterized LOC134479028</fullName>
    </submittedName>
</protein>
<dbReference type="AlphaFoldDB" id="A0A8I6ADZ1"/>
<evidence type="ECO:0000313" key="4">
    <source>
        <dbReference type="Proteomes" id="UP000002494"/>
    </source>
</evidence>
<evidence type="ECO:0000313" key="5">
    <source>
        <dbReference type="RGD" id="402361161"/>
    </source>
</evidence>
<organism evidence="3 4">
    <name type="scientific">Rattus norvegicus</name>
    <name type="common">Rat</name>
    <dbReference type="NCBI Taxonomy" id="10116"/>
    <lineage>
        <taxon>Eukaryota</taxon>
        <taxon>Metazoa</taxon>
        <taxon>Chordata</taxon>
        <taxon>Craniata</taxon>
        <taxon>Vertebrata</taxon>
        <taxon>Euteleostomi</taxon>
        <taxon>Mammalia</taxon>
        <taxon>Eutheria</taxon>
        <taxon>Euarchontoglires</taxon>
        <taxon>Glires</taxon>
        <taxon>Rodentia</taxon>
        <taxon>Myomorpha</taxon>
        <taxon>Muroidea</taxon>
        <taxon>Muridae</taxon>
        <taxon>Murinae</taxon>
        <taxon>Rattus</taxon>
    </lineage>
</organism>
<dbReference type="Ensembl" id="ENSRNOT00000104905.2">
    <property type="protein sequence ID" value="ENSRNOP00000092941.1"/>
    <property type="gene ID" value="ENSRNOG00000069690.2"/>
</dbReference>
<evidence type="ECO:0000256" key="1">
    <source>
        <dbReference type="SAM" id="MobiDB-lite"/>
    </source>
</evidence>
<evidence type="ECO:0000313" key="3">
    <source>
        <dbReference type="Ensembl" id="ENSRNOP00000090574.1"/>
    </source>
</evidence>
<dbReference type="InterPro" id="IPR032777">
    <property type="entry name" value="DUF4515"/>
</dbReference>
<accession>A0A8I6ADZ1</accession>
<feature type="compositionally biased region" description="Basic and acidic residues" evidence="1">
    <location>
        <begin position="235"/>
        <end position="259"/>
    </location>
</feature>
<dbReference type="GeneID" id="134479028"/>
<dbReference type="Proteomes" id="UP000002494">
    <property type="component" value="Chromosome 5"/>
</dbReference>
<proteinExistence type="predicted"/>
<feature type="region of interest" description="Disordered" evidence="1">
    <location>
        <begin position="213"/>
        <end position="259"/>
    </location>
</feature>
<gene>
    <name evidence="3 5" type="primary">LOC134479028</name>
</gene>
<dbReference type="GeneTree" id="ENSGT00520000061577"/>
<dbReference type="OrthoDB" id="9600312at2759"/>
<dbReference type="Ensembl" id="ENSRNOT00000103064.2">
    <property type="protein sequence ID" value="ENSRNOP00000090574.1"/>
    <property type="gene ID" value="ENSRNOG00000069690.2"/>
</dbReference>
<sequence length="392" mass="44541">MNWQELVSHRRLNATDSTRRQGSHAFWETTRPHFNTQKVKTSQTSRSTCRSLGTLRASPAESLPLLQKPKEGEHHLLRAVSAGGCRTPVTEGFSSLSPREILQSDLSKCLGLETRRGCLTNPKEAWTEKTLEATAPLGTQGKDRTTAFLNQANDQGDTPQSPQVQLHKDLWKDVVMRYSIASPRKGLHMVSHCPKPEGSLEGHVLEGRKIHLKSRPPVQETHMCSLEGSQEEETQTPKKEKAEKRAKSKEREAQSQFSKEKSLLQKKLWELSPVPVSRKSLQNKKRTQTLELSPQNHHHHPKSGTRARRQNLQQLAQDGHIIKLTKEQSKTEKSKSRMKWWDPTVWGAPVTLAKREQFPRKNSKFNSDQRKLSFPMGRSSYTDQIPTGRATD</sequence>
<dbReference type="KEGG" id="rno:134479028"/>
<feature type="domain" description="DUF4515" evidence="2">
    <location>
        <begin position="167"/>
        <end position="339"/>
    </location>
</feature>